<evidence type="ECO:0000313" key="3">
    <source>
        <dbReference type="Proteomes" id="UP001151529"/>
    </source>
</evidence>
<dbReference type="AlphaFoldDB" id="A0A9Q0NI90"/>
<feature type="compositionally biased region" description="Polar residues" evidence="1">
    <location>
        <begin position="76"/>
        <end position="112"/>
    </location>
</feature>
<dbReference type="PANTHER" id="PTHR31083:SF6">
    <property type="entry name" value="PROTEIN SOSEKI 3"/>
    <property type="match status" value="1"/>
</dbReference>
<name>A0A9Q0NI90_SALVM</name>
<evidence type="ECO:0000313" key="2">
    <source>
        <dbReference type="EMBL" id="KAJ6670371.1"/>
    </source>
</evidence>
<dbReference type="InterPro" id="IPR010369">
    <property type="entry name" value="SOK"/>
</dbReference>
<dbReference type="EMBL" id="JAPFFL010000019">
    <property type="protein sequence ID" value="KAJ6670371.1"/>
    <property type="molecule type" value="Genomic_DNA"/>
</dbReference>
<sequence length="173" mass="19076">MGLRLEEKEYFSGSLIETKMLKEGDGHPSLKRSSSFNADRLLSWTFKQPDSVEDNDESTSGRTKCIPRSIKASLCKQPQSEYLQSPVSDKPRNSSNGADGSQVMHDSSSNGGSKRVTEPGSDFDSILISSQQACFWSSGYNPLPKHLVTLLFAVLRAQFEGRLRPMVQTIGSI</sequence>
<reference evidence="2" key="2">
    <citation type="journal article" date="2023" name="Int. J. Mol. Sci.">
        <title>De Novo Assembly and Annotation of 11 Diverse Shrub Willow (Salix) Genomes Reveals Novel Gene Organization in Sex-Linked Regions.</title>
        <authorList>
            <person name="Hyden B."/>
            <person name="Feng K."/>
            <person name="Yates T.B."/>
            <person name="Jawdy S."/>
            <person name="Cereghino C."/>
            <person name="Smart L.B."/>
            <person name="Muchero W."/>
        </authorList>
    </citation>
    <scope>NUCLEOTIDE SEQUENCE [LARGE SCALE GENOMIC DNA]</scope>
    <source>
        <tissue evidence="2">Shoot tip</tissue>
    </source>
</reference>
<reference evidence="2" key="1">
    <citation type="submission" date="2022-11" db="EMBL/GenBank/DDBJ databases">
        <authorList>
            <person name="Hyden B.L."/>
            <person name="Feng K."/>
            <person name="Yates T."/>
            <person name="Jawdy S."/>
            <person name="Smart L.B."/>
            <person name="Muchero W."/>
        </authorList>
    </citation>
    <scope>NUCLEOTIDE SEQUENCE</scope>
    <source>
        <tissue evidence="2">Shoot tip</tissue>
    </source>
</reference>
<feature type="region of interest" description="Disordered" evidence="1">
    <location>
        <begin position="76"/>
        <end position="118"/>
    </location>
</feature>
<dbReference type="OrthoDB" id="1728807at2759"/>
<dbReference type="Proteomes" id="UP001151529">
    <property type="component" value="Chromosome 9"/>
</dbReference>
<accession>A0A9Q0NI90</accession>
<evidence type="ECO:0000256" key="1">
    <source>
        <dbReference type="SAM" id="MobiDB-lite"/>
    </source>
</evidence>
<dbReference type="PANTHER" id="PTHR31083">
    <property type="entry name" value="UPSTREAM OF FLC PROTEIN (DUF966)"/>
    <property type="match status" value="1"/>
</dbReference>
<comment type="caution">
    <text evidence="2">The sequence shown here is derived from an EMBL/GenBank/DDBJ whole genome shotgun (WGS) entry which is preliminary data.</text>
</comment>
<proteinExistence type="predicted"/>
<gene>
    <name evidence="2" type="ORF">OIU85_014273</name>
</gene>
<protein>
    <submittedName>
        <fullName evidence="2">PROTEIN putative EXPRESSED-RELATED</fullName>
    </submittedName>
</protein>
<keyword evidence="3" id="KW-1185">Reference proteome</keyword>
<organism evidence="2 3">
    <name type="scientific">Salix viminalis</name>
    <name type="common">Common osier</name>
    <name type="synonym">Basket willow</name>
    <dbReference type="NCBI Taxonomy" id="40686"/>
    <lineage>
        <taxon>Eukaryota</taxon>
        <taxon>Viridiplantae</taxon>
        <taxon>Streptophyta</taxon>
        <taxon>Embryophyta</taxon>
        <taxon>Tracheophyta</taxon>
        <taxon>Spermatophyta</taxon>
        <taxon>Magnoliopsida</taxon>
        <taxon>eudicotyledons</taxon>
        <taxon>Gunneridae</taxon>
        <taxon>Pentapetalae</taxon>
        <taxon>rosids</taxon>
        <taxon>fabids</taxon>
        <taxon>Malpighiales</taxon>
        <taxon>Salicaceae</taxon>
        <taxon>Saliceae</taxon>
        <taxon>Salix</taxon>
    </lineage>
</organism>